<protein>
    <recommendedName>
        <fullName evidence="8">Type II methyltransferase</fullName>
        <ecNumber evidence="8">2.1.1.113</ecNumber>
    </recommendedName>
    <alternativeName>
        <fullName evidence="8">N-4 cytosine-specific methyltransferase</fullName>
    </alternativeName>
</protein>
<dbReference type="AlphaFoldDB" id="A0A147JV45"/>
<evidence type="ECO:0000256" key="6">
    <source>
        <dbReference type="ARBA" id="ARBA00023125"/>
    </source>
</evidence>
<keyword evidence="4 8" id="KW-0949">S-adenosyl-L-methionine</keyword>
<dbReference type="PANTHER" id="PTHR13370">
    <property type="entry name" value="RNA METHYLASE-RELATED"/>
    <property type="match status" value="1"/>
</dbReference>
<evidence type="ECO:0000256" key="3">
    <source>
        <dbReference type="ARBA" id="ARBA00022679"/>
    </source>
</evidence>
<dbReference type="GO" id="GO:0015667">
    <property type="term" value="F:site-specific DNA-methyltransferase (cytosine-N4-specific) activity"/>
    <property type="evidence" value="ECO:0007669"/>
    <property type="project" value="UniProtKB-EC"/>
</dbReference>
<dbReference type="InterPro" id="IPR029063">
    <property type="entry name" value="SAM-dependent_MTases_sf"/>
</dbReference>
<dbReference type="InterPro" id="IPR017985">
    <property type="entry name" value="MeTrfase_CN4_CS"/>
</dbReference>
<comment type="caution">
    <text evidence="11">The sequence shown here is derived from an EMBL/GenBank/DDBJ whole genome shotgun (WGS) entry which is preliminary data.</text>
</comment>
<keyword evidence="6" id="KW-0238">DNA-binding</keyword>
<gene>
    <name evidence="11" type="ORF">APZ16_05960</name>
</gene>
<dbReference type="GO" id="GO:0009307">
    <property type="term" value="P:DNA restriction-modification system"/>
    <property type="evidence" value="ECO:0007669"/>
    <property type="project" value="UniProtKB-KW"/>
</dbReference>
<dbReference type="GO" id="GO:0008170">
    <property type="term" value="F:N-methyltransferase activity"/>
    <property type="evidence" value="ECO:0007669"/>
    <property type="project" value="InterPro"/>
</dbReference>
<evidence type="ECO:0000256" key="5">
    <source>
        <dbReference type="ARBA" id="ARBA00022747"/>
    </source>
</evidence>
<dbReference type="CDD" id="cd02440">
    <property type="entry name" value="AdoMet_MTases"/>
    <property type="match status" value="1"/>
</dbReference>
<dbReference type="InterPro" id="IPR035437">
    <property type="entry name" value="SNase_OB-fold_sf"/>
</dbReference>
<keyword evidence="3" id="KW-0808">Transferase</keyword>
<dbReference type="GO" id="GO:0032259">
    <property type="term" value="P:methylation"/>
    <property type="evidence" value="ECO:0007669"/>
    <property type="project" value="UniProtKB-KW"/>
</dbReference>
<evidence type="ECO:0000256" key="1">
    <source>
        <dbReference type="ARBA" id="ARBA00010203"/>
    </source>
</evidence>
<dbReference type="PRINTS" id="PR00508">
    <property type="entry name" value="S21N4MTFRASE"/>
</dbReference>
<dbReference type="InterPro" id="IPR001091">
    <property type="entry name" value="RM_Methyltransferase"/>
</dbReference>
<reference evidence="11 12" key="1">
    <citation type="journal article" date="2016" name="Nat. Microbiol.">
        <title>Genomic inference of the metabolism of cosmopolitan subsurface Archaea, Hadesarchaea.</title>
        <authorList>
            <person name="Baker B.J."/>
            <person name="Saw J.H."/>
            <person name="Lind A.E."/>
            <person name="Lazar C.S."/>
            <person name="Hinrichs K.-U."/>
            <person name="Teske A.P."/>
            <person name="Ettema T.J."/>
        </authorList>
    </citation>
    <scope>NUCLEOTIDE SEQUENCE [LARGE SCALE GENOMIC DNA]</scope>
</reference>
<comment type="similarity">
    <text evidence="1">Belongs to the N(4)/N(6)-methyltransferase family. N(4) subfamily.</text>
</comment>
<dbReference type="Gene3D" id="3.40.50.150">
    <property type="entry name" value="Vaccinia Virus protein VP39"/>
    <property type="match status" value="1"/>
</dbReference>
<dbReference type="InterPro" id="IPR016071">
    <property type="entry name" value="Staphylococal_nuclease_OB-fold"/>
</dbReference>
<name>A0A147JV45_HADYE</name>
<keyword evidence="2 8" id="KW-0489">Methyltransferase</keyword>
<feature type="domain" description="DNA methylase N-4/N-6" evidence="10">
    <location>
        <begin position="24"/>
        <end position="254"/>
    </location>
</feature>
<evidence type="ECO:0000256" key="7">
    <source>
        <dbReference type="ARBA" id="ARBA00049120"/>
    </source>
</evidence>
<dbReference type="SUPFAM" id="SSF53335">
    <property type="entry name" value="S-adenosyl-L-methionine-dependent methyltransferases"/>
    <property type="match status" value="1"/>
</dbReference>
<dbReference type="Pfam" id="PF00565">
    <property type="entry name" value="SNase"/>
    <property type="match status" value="1"/>
</dbReference>
<sequence length="417" mass="48504">MKEIFAKVIIGDSRKMIEIKDKSVDLVVTSPPYWHIKDYGVKNQVGYGQTLHSYLKDLFRVWKECFRILKPGTRLCVNIGDQFLRSIIFGRYKIAPLHSEVITQCEKLGFDYMGSIIWQKKTTMHTTGGANVMGSYPYPGNGMVEIDYEFILIFKKPGKKTVPPEIKELSKLSKEEWKEYFSGHWRFPGERQICHEAMFPEELPKRLIKMYTFVGDTVLDPFLGSGTTIKAAINLNRNAIGYEINEDFLDTIKEKVGTDIEIIKRTKDIELDTIDYVPTIQDAKPLIEPKLFKFEDERLYRVAEIVNEETLKLDTGLVVKLFGVKILPTKEKDAKEYLEKFVKGKHVFLKFDTFSKIEEGTTFAYVYLKNKIFVNKEMIKLGFAKPADYYFSYKDKFLEIENSKLHKNSTLKNNFNR</sequence>
<evidence type="ECO:0000256" key="4">
    <source>
        <dbReference type="ARBA" id="ARBA00022691"/>
    </source>
</evidence>
<evidence type="ECO:0000313" key="11">
    <source>
        <dbReference type="EMBL" id="KUO40388.1"/>
    </source>
</evidence>
<accession>A0A147JV45</accession>
<dbReference type="Pfam" id="PF01555">
    <property type="entry name" value="N6_N4_Mtase"/>
    <property type="match status" value="1"/>
</dbReference>
<evidence type="ECO:0000259" key="9">
    <source>
        <dbReference type="Pfam" id="PF00565"/>
    </source>
</evidence>
<dbReference type="EC" id="2.1.1.113" evidence="8"/>
<proteinExistence type="inferred from homology"/>
<dbReference type="Gene3D" id="2.40.50.90">
    <property type="match status" value="1"/>
</dbReference>
<evidence type="ECO:0000256" key="2">
    <source>
        <dbReference type="ARBA" id="ARBA00022603"/>
    </source>
</evidence>
<evidence type="ECO:0000259" key="10">
    <source>
        <dbReference type="Pfam" id="PF01555"/>
    </source>
</evidence>
<dbReference type="PANTHER" id="PTHR13370:SF3">
    <property type="entry name" value="TRNA (GUANINE(10)-N2)-METHYLTRANSFERASE HOMOLOG"/>
    <property type="match status" value="1"/>
</dbReference>
<dbReference type="SUPFAM" id="SSF50199">
    <property type="entry name" value="Staphylococcal nuclease"/>
    <property type="match status" value="1"/>
</dbReference>
<dbReference type="GO" id="GO:0009007">
    <property type="term" value="F:site-specific DNA-methyltransferase (adenine-specific) activity"/>
    <property type="evidence" value="ECO:0007669"/>
    <property type="project" value="TreeGrafter"/>
</dbReference>
<comment type="catalytic activity">
    <reaction evidence="7 8">
        <text>a 2'-deoxycytidine in DNA + S-adenosyl-L-methionine = an N(4)-methyl-2'-deoxycytidine in DNA + S-adenosyl-L-homocysteine + H(+)</text>
        <dbReference type="Rhea" id="RHEA:16857"/>
        <dbReference type="Rhea" id="RHEA-COMP:11369"/>
        <dbReference type="Rhea" id="RHEA-COMP:13674"/>
        <dbReference type="ChEBI" id="CHEBI:15378"/>
        <dbReference type="ChEBI" id="CHEBI:57856"/>
        <dbReference type="ChEBI" id="CHEBI:59789"/>
        <dbReference type="ChEBI" id="CHEBI:85452"/>
        <dbReference type="ChEBI" id="CHEBI:137933"/>
        <dbReference type="EC" id="2.1.1.113"/>
    </reaction>
</comment>
<evidence type="ECO:0000256" key="8">
    <source>
        <dbReference type="RuleBase" id="RU362026"/>
    </source>
</evidence>
<keyword evidence="5 8" id="KW-0680">Restriction system</keyword>
<dbReference type="Proteomes" id="UP000074294">
    <property type="component" value="Unassembled WGS sequence"/>
</dbReference>
<feature type="domain" description="TNase-like" evidence="9">
    <location>
        <begin position="332"/>
        <end position="402"/>
    </location>
</feature>
<dbReference type="STRING" id="1776334.APZ16_05960"/>
<dbReference type="InterPro" id="IPR002941">
    <property type="entry name" value="DNA_methylase_N4/N6"/>
</dbReference>
<dbReference type="GO" id="GO:0005737">
    <property type="term" value="C:cytoplasm"/>
    <property type="evidence" value="ECO:0007669"/>
    <property type="project" value="TreeGrafter"/>
</dbReference>
<evidence type="ECO:0000313" key="12">
    <source>
        <dbReference type="Proteomes" id="UP000074294"/>
    </source>
</evidence>
<dbReference type="EMBL" id="LQMQ01000042">
    <property type="protein sequence ID" value="KUO40388.1"/>
    <property type="molecule type" value="Genomic_DNA"/>
</dbReference>
<dbReference type="GO" id="GO:0003677">
    <property type="term" value="F:DNA binding"/>
    <property type="evidence" value="ECO:0007669"/>
    <property type="project" value="UniProtKB-KW"/>
</dbReference>
<organism evidence="11 12">
    <name type="scientific">Hadarchaeum yellowstonense</name>
    <dbReference type="NCBI Taxonomy" id="1776334"/>
    <lineage>
        <taxon>Archaea</taxon>
        <taxon>Methanobacteriati</taxon>
        <taxon>Candidatus Hadarchaeota</taxon>
        <taxon>Candidatus Hadarchaeia</taxon>
        <taxon>Candidatus Hadarchaeales</taxon>
        <taxon>Candidatus Hadarchaeaceae</taxon>
        <taxon>Candidatus Hadarchaeum</taxon>
    </lineage>
</organism>
<dbReference type="PROSITE" id="PS00093">
    <property type="entry name" value="N4_MTASE"/>
    <property type="match status" value="1"/>
</dbReference>